<reference evidence="2" key="1">
    <citation type="journal article" date="2018" name="DNA Res.">
        <title>Multiple hybrid de novo genome assembly of finger millet, an orphan allotetraploid crop.</title>
        <authorList>
            <person name="Hatakeyama M."/>
            <person name="Aluri S."/>
            <person name="Balachadran M.T."/>
            <person name="Sivarajan S.R."/>
            <person name="Patrignani A."/>
            <person name="Gruter S."/>
            <person name="Poveda L."/>
            <person name="Shimizu-Inatsugi R."/>
            <person name="Baeten J."/>
            <person name="Francoijs K.J."/>
            <person name="Nataraja K.N."/>
            <person name="Reddy Y.A.N."/>
            <person name="Phadnis S."/>
            <person name="Ravikumar R.L."/>
            <person name="Schlapbach R."/>
            <person name="Sreeman S.M."/>
            <person name="Shimizu K.K."/>
        </authorList>
    </citation>
    <scope>NUCLEOTIDE SEQUENCE</scope>
</reference>
<proteinExistence type="predicted"/>
<dbReference type="PANTHER" id="PTHR47374">
    <property type="entry name" value="ENDOSOME ANTIGEN-LIKE PROTEIN, PUTATIVE (DUF3444)-RELATED"/>
    <property type="match status" value="1"/>
</dbReference>
<gene>
    <name evidence="2" type="primary">ga22188</name>
    <name evidence="2" type="ORF">PR202_ga22188</name>
</gene>
<dbReference type="PANTHER" id="PTHR47374:SF9">
    <property type="entry name" value="DUF3444 DOMAIN-CONTAINING PROTEIN"/>
    <property type="match status" value="1"/>
</dbReference>
<keyword evidence="3" id="KW-1185">Reference proteome</keyword>
<dbReference type="Proteomes" id="UP001054889">
    <property type="component" value="Unassembled WGS sequence"/>
</dbReference>
<evidence type="ECO:0000259" key="1">
    <source>
        <dbReference type="Pfam" id="PF11926"/>
    </source>
</evidence>
<sequence>MDLRCQLLKVSPMMLMGTQMSRVVTAKKMQRNNYSPSNVDYKEHIERLCSNMSSANRQSALNYESRNVNIRDSTETNAAGNDDSILAEATRTACRDSEAISVPHPGIMFRDVNSIFKCSGQIWALFDNLDRMPRFYAHVKYIDESNSKVHVNWWRYVVKKKEDRKWTSDKALSIA</sequence>
<feature type="domain" description="DUF3444" evidence="1">
    <location>
        <begin position="119"/>
        <end position="170"/>
    </location>
</feature>
<reference evidence="2" key="2">
    <citation type="submission" date="2021-12" db="EMBL/GenBank/DDBJ databases">
        <title>Resequencing data analysis of finger millet.</title>
        <authorList>
            <person name="Hatakeyama M."/>
            <person name="Aluri S."/>
            <person name="Balachadran M.T."/>
            <person name="Sivarajan S.R."/>
            <person name="Poveda L."/>
            <person name="Shimizu-Inatsugi R."/>
            <person name="Schlapbach R."/>
            <person name="Sreeman S.M."/>
            <person name="Shimizu K.K."/>
        </authorList>
    </citation>
    <scope>NUCLEOTIDE SEQUENCE</scope>
</reference>
<dbReference type="AlphaFoldDB" id="A0AAV5D2X3"/>
<evidence type="ECO:0000313" key="2">
    <source>
        <dbReference type="EMBL" id="GJN04624.1"/>
    </source>
</evidence>
<protein>
    <recommendedName>
        <fullName evidence="1">DUF3444 domain-containing protein</fullName>
    </recommendedName>
</protein>
<evidence type="ECO:0000313" key="3">
    <source>
        <dbReference type="Proteomes" id="UP001054889"/>
    </source>
</evidence>
<dbReference type="InterPro" id="IPR024593">
    <property type="entry name" value="DUF3444"/>
</dbReference>
<comment type="caution">
    <text evidence="2">The sequence shown here is derived from an EMBL/GenBank/DDBJ whole genome shotgun (WGS) entry which is preliminary data.</text>
</comment>
<organism evidence="2 3">
    <name type="scientific">Eleusine coracana subsp. coracana</name>
    <dbReference type="NCBI Taxonomy" id="191504"/>
    <lineage>
        <taxon>Eukaryota</taxon>
        <taxon>Viridiplantae</taxon>
        <taxon>Streptophyta</taxon>
        <taxon>Embryophyta</taxon>
        <taxon>Tracheophyta</taxon>
        <taxon>Spermatophyta</taxon>
        <taxon>Magnoliopsida</taxon>
        <taxon>Liliopsida</taxon>
        <taxon>Poales</taxon>
        <taxon>Poaceae</taxon>
        <taxon>PACMAD clade</taxon>
        <taxon>Chloridoideae</taxon>
        <taxon>Cynodonteae</taxon>
        <taxon>Eleusininae</taxon>
        <taxon>Eleusine</taxon>
    </lineage>
</organism>
<name>A0AAV5D2X3_ELECO</name>
<dbReference type="EMBL" id="BQKI01000011">
    <property type="protein sequence ID" value="GJN04624.1"/>
    <property type="molecule type" value="Genomic_DNA"/>
</dbReference>
<dbReference type="Pfam" id="PF11926">
    <property type="entry name" value="DUF3444"/>
    <property type="match status" value="1"/>
</dbReference>
<accession>A0AAV5D2X3</accession>